<feature type="compositionally biased region" description="Low complexity" evidence="2">
    <location>
        <begin position="218"/>
        <end position="227"/>
    </location>
</feature>
<feature type="compositionally biased region" description="Pro residues" evidence="2">
    <location>
        <begin position="194"/>
        <end position="217"/>
    </location>
</feature>
<dbReference type="PROSITE" id="PS50006">
    <property type="entry name" value="FHA_DOMAIN"/>
    <property type="match status" value="1"/>
</dbReference>
<dbReference type="InterPro" id="IPR000253">
    <property type="entry name" value="FHA_dom"/>
</dbReference>
<dbReference type="RefSeq" id="WP_181356357.1">
    <property type="nucleotide sequence ID" value="NZ_JABJXA010000072.1"/>
</dbReference>
<evidence type="ECO:0000313" key="4">
    <source>
        <dbReference type="EMBL" id="MBB1259932.1"/>
    </source>
</evidence>
<dbReference type="PANTHER" id="PTHR23308">
    <property type="entry name" value="NUCLEAR INHIBITOR OF PROTEIN PHOSPHATASE-1"/>
    <property type="match status" value="1"/>
</dbReference>
<feature type="region of interest" description="Disordered" evidence="2">
    <location>
        <begin position="24"/>
        <end position="56"/>
    </location>
</feature>
<feature type="compositionally biased region" description="Pro residues" evidence="2">
    <location>
        <begin position="33"/>
        <end position="52"/>
    </location>
</feature>
<organism evidence="4 5">
    <name type="scientific">Streptomyces alkaliterrae</name>
    <dbReference type="NCBI Taxonomy" id="2213162"/>
    <lineage>
        <taxon>Bacteria</taxon>
        <taxon>Bacillati</taxon>
        <taxon>Actinomycetota</taxon>
        <taxon>Actinomycetes</taxon>
        <taxon>Kitasatosporales</taxon>
        <taxon>Streptomycetaceae</taxon>
        <taxon>Streptomyces</taxon>
    </lineage>
</organism>
<dbReference type="InterPro" id="IPR008984">
    <property type="entry name" value="SMAD_FHA_dom_sf"/>
</dbReference>
<evidence type="ECO:0000256" key="2">
    <source>
        <dbReference type="SAM" id="MobiDB-lite"/>
    </source>
</evidence>
<feature type="compositionally biased region" description="Low complexity" evidence="2">
    <location>
        <begin position="183"/>
        <end position="193"/>
    </location>
</feature>
<dbReference type="CDD" id="cd00060">
    <property type="entry name" value="FHA"/>
    <property type="match status" value="1"/>
</dbReference>
<dbReference type="Gene3D" id="2.60.200.20">
    <property type="match status" value="1"/>
</dbReference>
<evidence type="ECO:0000256" key="1">
    <source>
        <dbReference type="ARBA" id="ARBA00022553"/>
    </source>
</evidence>
<feature type="region of interest" description="Disordered" evidence="2">
    <location>
        <begin position="286"/>
        <end position="311"/>
    </location>
</feature>
<name>A0A7W3ZTM4_9ACTN</name>
<feature type="domain" description="FHA" evidence="3">
    <location>
        <begin position="284"/>
        <end position="343"/>
    </location>
</feature>
<evidence type="ECO:0000259" key="3">
    <source>
        <dbReference type="PROSITE" id="PS50006"/>
    </source>
</evidence>
<keyword evidence="1" id="KW-0597">Phosphoprotein</keyword>
<evidence type="ECO:0000313" key="5">
    <source>
        <dbReference type="Proteomes" id="UP000517765"/>
    </source>
</evidence>
<gene>
    <name evidence="4" type="ORF">H3147_13975</name>
</gene>
<proteinExistence type="predicted"/>
<accession>A0A7W3ZTM4</accession>
<feature type="region of interest" description="Disordered" evidence="2">
    <location>
        <begin position="89"/>
        <end position="241"/>
    </location>
</feature>
<reference evidence="5" key="1">
    <citation type="submission" date="2020-05" db="EMBL/GenBank/DDBJ databases">
        <title>Classification of alakaliphilic streptomycetes isolated from an alkaline soil next to Lonar Crater, India and a proposal for the recognition of Streptomyces alkaliterrae sp. nov.</title>
        <authorList>
            <person name="Golinska P."/>
        </authorList>
    </citation>
    <scope>NUCLEOTIDE SEQUENCE [LARGE SCALE GENOMIC DNA]</scope>
    <source>
        <strain evidence="5">OF8</strain>
    </source>
</reference>
<feature type="compositionally biased region" description="Pro residues" evidence="2">
    <location>
        <begin position="168"/>
        <end position="182"/>
    </location>
</feature>
<dbReference type="EMBL" id="JABJXA010000072">
    <property type="protein sequence ID" value="MBB1259932.1"/>
    <property type="molecule type" value="Genomic_DNA"/>
</dbReference>
<dbReference type="InterPro" id="IPR050923">
    <property type="entry name" value="Cell_Proc_Reg/RNA_Proc"/>
</dbReference>
<comment type="caution">
    <text evidence="4">The sequence shown here is derived from an EMBL/GenBank/DDBJ whole genome shotgun (WGS) entry which is preliminary data.</text>
</comment>
<protein>
    <submittedName>
        <fullName evidence="4">FHA domain-containing protein</fullName>
    </submittedName>
</protein>
<dbReference type="PRINTS" id="PR01217">
    <property type="entry name" value="PRICHEXTENSN"/>
</dbReference>
<dbReference type="Proteomes" id="UP000517765">
    <property type="component" value="Unassembled WGS sequence"/>
</dbReference>
<dbReference type="SMART" id="SM00240">
    <property type="entry name" value="FHA"/>
    <property type="match status" value="1"/>
</dbReference>
<dbReference type="Pfam" id="PF00498">
    <property type="entry name" value="FHA"/>
    <property type="match status" value="1"/>
</dbReference>
<dbReference type="AlphaFoldDB" id="A0A7W3ZTM4"/>
<dbReference type="SUPFAM" id="SSF49879">
    <property type="entry name" value="SMAD/FHA domain"/>
    <property type="match status" value="1"/>
</dbReference>
<sequence length="372" mass="39082">MRTCPNGHQSAADDWCEVCGHRMAPAPGAGQHSPPPPSGGYGYPAPPGPTAPIPDDATAQAELCPRCRTPREERAQFCEECRHDFRTGAPGSFPPPHGGQGAAPLEYTNSGRTHLNRPAEPIPPQPATGDADWQLAPPGAPAHPQGPHQGRPYGATPEQSYPPAHGQPYPPQGGYPGGPAPYPGGASYGGPAPAAYPPAPQHGGPQPGPQVPPPYGQPAPYGHQQPGAYGHQPAPPPAGPWQITVWQDREYFAAMMERSGPEGAGLRMPEGAPEQHLQLTGQQITIGRRRQSTGEAPDVDLSRPPEDPGVSHQHAMLVLQPDGGWAVVDQDSTNGTTINGAEDPIQPFVPVPLRDGDRVHVGAWTTITVRRG</sequence>